<dbReference type="AlphaFoldDB" id="A0A1Q3B4H5"/>
<dbReference type="Proteomes" id="UP000187406">
    <property type="component" value="Unassembled WGS sequence"/>
</dbReference>
<keyword evidence="2" id="KW-1185">Reference proteome</keyword>
<sequence length="106" mass="11845">MGEPFETEHSNYFKMSTLLKRKVATASKGAYILKRYVSTVSKDAFYQVEIAILVTISQSLSFSVSNLCLSRFVTYSVSDICLSRSQHQRTTPLLLLLSSPLSLSVD</sequence>
<reference evidence="2" key="1">
    <citation type="submission" date="2016-04" db="EMBL/GenBank/DDBJ databases">
        <title>Cephalotus genome sequencing.</title>
        <authorList>
            <person name="Fukushima K."/>
            <person name="Hasebe M."/>
            <person name="Fang X."/>
        </authorList>
    </citation>
    <scope>NUCLEOTIDE SEQUENCE [LARGE SCALE GENOMIC DNA]</scope>
    <source>
        <strain evidence="2">cv. St1</strain>
    </source>
</reference>
<name>A0A1Q3B4H5_CEPFO</name>
<evidence type="ECO:0000313" key="2">
    <source>
        <dbReference type="Proteomes" id="UP000187406"/>
    </source>
</evidence>
<evidence type="ECO:0000313" key="1">
    <source>
        <dbReference type="EMBL" id="GAV62888.1"/>
    </source>
</evidence>
<accession>A0A1Q3B4H5</accession>
<dbReference type="EMBL" id="BDDD01000283">
    <property type="protein sequence ID" value="GAV62888.1"/>
    <property type="molecule type" value="Genomic_DNA"/>
</dbReference>
<protein>
    <submittedName>
        <fullName evidence="1">Uncharacterized protein</fullName>
    </submittedName>
</protein>
<comment type="caution">
    <text evidence="1">The sequence shown here is derived from an EMBL/GenBank/DDBJ whole genome shotgun (WGS) entry which is preliminary data.</text>
</comment>
<gene>
    <name evidence="1" type="ORF">CFOL_v3_06410</name>
</gene>
<organism evidence="1 2">
    <name type="scientific">Cephalotus follicularis</name>
    <name type="common">Albany pitcher plant</name>
    <dbReference type="NCBI Taxonomy" id="3775"/>
    <lineage>
        <taxon>Eukaryota</taxon>
        <taxon>Viridiplantae</taxon>
        <taxon>Streptophyta</taxon>
        <taxon>Embryophyta</taxon>
        <taxon>Tracheophyta</taxon>
        <taxon>Spermatophyta</taxon>
        <taxon>Magnoliopsida</taxon>
        <taxon>eudicotyledons</taxon>
        <taxon>Gunneridae</taxon>
        <taxon>Pentapetalae</taxon>
        <taxon>rosids</taxon>
        <taxon>fabids</taxon>
        <taxon>Oxalidales</taxon>
        <taxon>Cephalotaceae</taxon>
        <taxon>Cephalotus</taxon>
    </lineage>
</organism>
<proteinExistence type="predicted"/>
<dbReference type="InParanoid" id="A0A1Q3B4H5"/>